<name>A0A1U7DER4_9RHOB</name>
<dbReference type="RefSeq" id="WP_076978392.1">
    <property type="nucleotide sequence ID" value="NZ_CP019124.1"/>
</dbReference>
<dbReference type="STRING" id="1267768.BV394_00335"/>
<dbReference type="EMBL" id="CP019124">
    <property type="protein sequence ID" value="APX88368.1"/>
    <property type="molecule type" value="Genomic_DNA"/>
</dbReference>
<proteinExistence type="predicted"/>
<accession>A0A1U7DER4</accession>
<gene>
    <name evidence="1" type="ORF">BV394_00335</name>
</gene>
<evidence type="ECO:0000313" key="2">
    <source>
        <dbReference type="Proteomes" id="UP000187266"/>
    </source>
</evidence>
<dbReference type="AlphaFoldDB" id="A0A1U7DER4"/>
<protein>
    <submittedName>
        <fullName evidence="1">Uncharacterized protein</fullName>
    </submittedName>
</protein>
<dbReference type="Proteomes" id="UP000187266">
    <property type="component" value="Chromosome"/>
</dbReference>
<sequence>MTDQEDRSGRIAARLDALTYLQERLCETFVQKLRRAEADASLDPADLDRHLQVVSKLTVKTIEEGERLEIFRNRLAGDGGGGCLDLAAARDEVCRRLAGLRAARGGGTLSDGAE</sequence>
<evidence type="ECO:0000313" key="1">
    <source>
        <dbReference type="EMBL" id="APX88368.1"/>
    </source>
</evidence>
<keyword evidence="2" id="KW-1185">Reference proteome</keyword>
<organism evidence="1 2">
    <name type="scientific">Brevirhabdus pacifica</name>
    <dbReference type="NCBI Taxonomy" id="1267768"/>
    <lineage>
        <taxon>Bacteria</taxon>
        <taxon>Pseudomonadati</taxon>
        <taxon>Pseudomonadota</taxon>
        <taxon>Alphaproteobacteria</taxon>
        <taxon>Rhodobacterales</taxon>
        <taxon>Paracoccaceae</taxon>
        <taxon>Brevirhabdus</taxon>
    </lineage>
</organism>
<reference evidence="1 2" key="1">
    <citation type="submission" date="2017-01" db="EMBL/GenBank/DDBJ databases">
        <title>Genomic analysis of Xuhuaishuia manganoxidans DY6-4.</title>
        <authorList>
            <person name="Wang X."/>
        </authorList>
    </citation>
    <scope>NUCLEOTIDE SEQUENCE [LARGE SCALE GENOMIC DNA]</scope>
    <source>
        <strain evidence="1 2">DY6-4</strain>
    </source>
</reference>